<feature type="domain" description="4'-phosphopantetheinyl transferase" evidence="9">
    <location>
        <begin position="4"/>
        <end position="99"/>
    </location>
</feature>
<dbReference type="InterPro" id="IPR004568">
    <property type="entry name" value="Ppantetheine-prot_Trfase_dom"/>
</dbReference>
<dbReference type="RefSeq" id="WP_127706457.1">
    <property type="nucleotide sequence ID" value="NZ_SACO01000002.1"/>
</dbReference>
<dbReference type="NCBIfam" id="TIGR00516">
    <property type="entry name" value="acpS"/>
    <property type="match status" value="1"/>
</dbReference>
<dbReference type="InterPro" id="IPR037143">
    <property type="entry name" value="4-PPantetheinyl_Trfase_dom_sf"/>
</dbReference>
<evidence type="ECO:0000256" key="3">
    <source>
        <dbReference type="ARBA" id="ARBA00022723"/>
    </source>
</evidence>
<keyword evidence="5 8" id="KW-0460">Magnesium</keyword>
<keyword evidence="1 8" id="KW-0444">Lipid biosynthesis</keyword>
<dbReference type="InterPro" id="IPR002582">
    <property type="entry name" value="ACPS"/>
</dbReference>
<evidence type="ECO:0000256" key="7">
    <source>
        <dbReference type="ARBA" id="ARBA00023160"/>
    </source>
</evidence>
<keyword evidence="4 8" id="KW-0276">Fatty acid metabolism</keyword>
<sequence length="134" mass="14102">MILGLGTDLCSVERIEAALARQSDRFIARCFTPGEIALAQSRPALRAATLAKRWAAKEACAKALGTGIGRGFGMTDIEVVLNDLGAPSLILHGGAAERLAAITPEGHEGFVHLSLSDELPWAQATVIVEGRVKV</sequence>
<dbReference type="EMBL" id="SACO01000002">
    <property type="protein sequence ID" value="RVU07126.1"/>
    <property type="molecule type" value="Genomic_DNA"/>
</dbReference>
<keyword evidence="3 8" id="KW-0479">Metal-binding</keyword>
<dbReference type="InterPro" id="IPR008278">
    <property type="entry name" value="4-PPantetheinyl_Trfase_dom"/>
</dbReference>
<comment type="caution">
    <text evidence="10">The sequence shown here is derived from an EMBL/GenBank/DDBJ whole genome shotgun (WGS) entry which is preliminary data.</text>
</comment>
<keyword evidence="6 8" id="KW-0443">Lipid metabolism</keyword>
<keyword evidence="11" id="KW-1185">Reference proteome</keyword>
<keyword evidence="7 8" id="KW-0275">Fatty acid biosynthesis</keyword>
<dbReference type="AlphaFoldDB" id="A0A3S2X6U5"/>
<dbReference type="GO" id="GO:0000287">
    <property type="term" value="F:magnesium ion binding"/>
    <property type="evidence" value="ECO:0007669"/>
    <property type="project" value="UniProtKB-UniRule"/>
</dbReference>
<dbReference type="GO" id="GO:0006633">
    <property type="term" value="P:fatty acid biosynthetic process"/>
    <property type="evidence" value="ECO:0007669"/>
    <property type="project" value="UniProtKB-UniRule"/>
</dbReference>
<organism evidence="10 11">
    <name type="scientific">Novosphingobium umbonatum</name>
    <dbReference type="NCBI Taxonomy" id="1908524"/>
    <lineage>
        <taxon>Bacteria</taxon>
        <taxon>Pseudomonadati</taxon>
        <taxon>Pseudomonadota</taxon>
        <taxon>Alphaproteobacteria</taxon>
        <taxon>Sphingomonadales</taxon>
        <taxon>Sphingomonadaceae</taxon>
        <taxon>Novosphingobium</taxon>
    </lineage>
</organism>
<dbReference type="NCBIfam" id="TIGR00556">
    <property type="entry name" value="pantethn_trn"/>
    <property type="match status" value="1"/>
</dbReference>
<dbReference type="Pfam" id="PF01648">
    <property type="entry name" value="ACPS"/>
    <property type="match status" value="1"/>
</dbReference>
<dbReference type="EC" id="2.7.8.7" evidence="8"/>
<comment type="function">
    <text evidence="8">Transfers the 4'-phosphopantetheine moiety from coenzyme A to a Ser of acyl-carrier-protein.</text>
</comment>
<dbReference type="HAMAP" id="MF_00101">
    <property type="entry name" value="AcpS"/>
    <property type="match status" value="1"/>
</dbReference>
<dbReference type="SUPFAM" id="SSF56214">
    <property type="entry name" value="4'-phosphopantetheinyl transferase"/>
    <property type="match status" value="1"/>
</dbReference>
<reference evidence="10 11" key="1">
    <citation type="submission" date="2019-01" db="EMBL/GenBank/DDBJ databases">
        <authorList>
            <person name="Chen W.-M."/>
        </authorList>
    </citation>
    <scope>NUCLEOTIDE SEQUENCE [LARGE SCALE GENOMIC DNA]</scope>
    <source>
        <strain evidence="10 11">FSY-9</strain>
    </source>
</reference>
<evidence type="ECO:0000256" key="2">
    <source>
        <dbReference type="ARBA" id="ARBA00022679"/>
    </source>
</evidence>
<dbReference type="OrthoDB" id="517356at2"/>
<comment type="cofactor">
    <cofactor evidence="8">
        <name>Mg(2+)</name>
        <dbReference type="ChEBI" id="CHEBI:18420"/>
    </cofactor>
</comment>
<evidence type="ECO:0000313" key="11">
    <source>
        <dbReference type="Proteomes" id="UP000282837"/>
    </source>
</evidence>
<evidence type="ECO:0000256" key="4">
    <source>
        <dbReference type="ARBA" id="ARBA00022832"/>
    </source>
</evidence>
<dbReference type="Gene3D" id="3.90.470.20">
    <property type="entry name" value="4'-phosphopantetheinyl transferase domain"/>
    <property type="match status" value="1"/>
</dbReference>
<gene>
    <name evidence="8" type="primary">acpS</name>
    <name evidence="10" type="ORF">EOE18_04030</name>
</gene>
<evidence type="ECO:0000256" key="6">
    <source>
        <dbReference type="ARBA" id="ARBA00023098"/>
    </source>
</evidence>
<feature type="binding site" evidence="8">
    <location>
        <position position="58"/>
    </location>
    <ligand>
        <name>Mg(2+)</name>
        <dbReference type="ChEBI" id="CHEBI:18420"/>
    </ligand>
</feature>
<dbReference type="GO" id="GO:0008897">
    <property type="term" value="F:holo-[acyl-carrier-protein] synthase activity"/>
    <property type="evidence" value="ECO:0007669"/>
    <property type="project" value="UniProtKB-UniRule"/>
</dbReference>
<feature type="binding site" evidence="8">
    <location>
        <position position="8"/>
    </location>
    <ligand>
        <name>Mg(2+)</name>
        <dbReference type="ChEBI" id="CHEBI:18420"/>
    </ligand>
</feature>
<evidence type="ECO:0000259" key="9">
    <source>
        <dbReference type="Pfam" id="PF01648"/>
    </source>
</evidence>
<proteinExistence type="inferred from homology"/>
<evidence type="ECO:0000313" key="10">
    <source>
        <dbReference type="EMBL" id="RVU07126.1"/>
    </source>
</evidence>
<comment type="catalytic activity">
    <reaction evidence="8">
        <text>apo-[ACP] + CoA = holo-[ACP] + adenosine 3',5'-bisphosphate + H(+)</text>
        <dbReference type="Rhea" id="RHEA:12068"/>
        <dbReference type="Rhea" id="RHEA-COMP:9685"/>
        <dbReference type="Rhea" id="RHEA-COMP:9690"/>
        <dbReference type="ChEBI" id="CHEBI:15378"/>
        <dbReference type="ChEBI" id="CHEBI:29999"/>
        <dbReference type="ChEBI" id="CHEBI:57287"/>
        <dbReference type="ChEBI" id="CHEBI:58343"/>
        <dbReference type="ChEBI" id="CHEBI:64479"/>
        <dbReference type="EC" id="2.7.8.7"/>
    </reaction>
</comment>
<evidence type="ECO:0000256" key="8">
    <source>
        <dbReference type="HAMAP-Rule" id="MF_00101"/>
    </source>
</evidence>
<name>A0A3S2X6U5_9SPHN</name>
<comment type="similarity">
    <text evidence="8">Belongs to the P-Pant transferase superfamily. AcpS family.</text>
</comment>
<evidence type="ECO:0000256" key="1">
    <source>
        <dbReference type="ARBA" id="ARBA00022516"/>
    </source>
</evidence>
<keyword evidence="2 8" id="KW-0808">Transferase</keyword>
<evidence type="ECO:0000256" key="5">
    <source>
        <dbReference type="ARBA" id="ARBA00022842"/>
    </source>
</evidence>
<comment type="subcellular location">
    <subcellularLocation>
        <location evidence="8">Cytoplasm</location>
    </subcellularLocation>
</comment>
<dbReference type="Proteomes" id="UP000282837">
    <property type="component" value="Unassembled WGS sequence"/>
</dbReference>
<dbReference type="GO" id="GO:0005737">
    <property type="term" value="C:cytoplasm"/>
    <property type="evidence" value="ECO:0007669"/>
    <property type="project" value="UniProtKB-SubCell"/>
</dbReference>
<accession>A0A3S2X6U5</accession>
<protein>
    <recommendedName>
        <fullName evidence="8">Holo-[acyl-carrier-protein] synthase</fullName>
        <shortName evidence="8">Holo-ACP synthase</shortName>
        <ecNumber evidence="8">2.7.8.7</ecNumber>
    </recommendedName>
    <alternativeName>
        <fullName evidence="8">4'-phosphopantetheinyl transferase AcpS</fullName>
    </alternativeName>
</protein>
<keyword evidence="8" id="KW-0963">Cytoplasm</keyword>